<evidence type="ECO:0000256" key="5">
    <source>
        <dbReference type="ARBA" id="ARBA00023012"/>
    </source>
</evidence>
<evidence type="ECO:0000256" key="2">
    <source>
        <dbReference type="ARBA" id="ARBA00012438"/>
    </source>
</evidence>
<keyword evidence="7" id="KW-0732">Signal</keyword>
<accession>A0ABY5IM37</accession>
<dbReference type="EC" id="2.7.13.3" evidence="2"/>
<evidence type="ECO:0000256" key="6">
    <source>
        <dbReference type="SAM" id="Phobius"/>
    </source>
</evidence>
<evidence type="ECO:0000313" key="10">
    <source>
        <dbReference type="Proteomes" id="UP001059844"/>
    </source>
</evidence>
<protein>
    <recommendedName>
        <fullName evidence="2">histidine kinase</fullName>
        <ecNumber evidence="2">2.7.13.3</ecNumber>
    </recommendedName>
</protein>
<dbReference type="SMART" id="SM00028">
    <property type="entry name" value="TPR"/>
    <property type="match status" value="2"/>
</dbReference>
<gene>
    <name evidence="9" type="ORF">NOX80_09440</name>
</gene>
<feature type="signal peptide" evidence="7">
    <location>
        <begin position="1"/>
        <end position="23"/>
    </location>
</feature>
<dbReference type="Pfam" id="PF02518">
    <property type="entry name" value="HATPase_c"/>
    <property type="match status" value="1"/>
</dbReference>
<keyword evidence="6" id="KW-0812">Transmembrane</keyword>
<dbReference type="InterPro" id="IPR050482">
    <property type="entry name" value="Sensor_HK_TwoCompSys"/>
</dbReference>
<evidence type="ECO:0000256" key="1">
    <source>
        <dbReference type="ARBA" id="ARBA00000085"/>
    </source>
</evidence>
<keyword evidence="6" id="KW-0472">Membrane</keyword>
<dbReference type="PANTHER" id="PTHR24421">
    <property type="entry name" value="NITRATE/NITRITE SENSOR PROTEIN NARX-RELATED"/>
    <property type="match status" value="1"/>
</dbReference>
<dbReference type="SUPFAM" id="SSF55874">
    <property type="entry name" value="ATPase domain of HSP90 chaperone/DNA topoisomerase II/histidine kinase"/>
    <property type="match status" value="1"/>
</dbReference>
<dbReference type="InterPro" id="IPR003594">
    <property type="entry name" value="HATPase_dom"/>
</dbReference>
<name>A0ABY5IM37_9FLAO</name>
<dbReference type="EMBL" id="CP101751">
    <property type="protein sequence ID" value="UUC43855.1"/>
    <property type="molecule type" value="Genomic_DNA"/>
</dbReference>
<sequence>MILKKFYSPFLLLLIAIFIASCAKNNEHNANPAITQIQHYIQNSTTDADSSGDYRMKEANKALELAIAAGIDSLELKAMKAKSETFSWYFPDKAEAFAKEYLKFSEQKKDTFHIAIAKRDLGFYYKNTEKDSLAFAYLNDARTLLSKRNYEIEEMYALLLMSDIAERSNDYSTMEGLNVEVLSLNKKVNSRYYFTSASNNLGIVYKSLRNYMIAIENFQNAADSTEDPSDRLIIKNNIGLSYAYKAKENKKYFEVARKTIEEVIQDAKVERTLARAYDNMGFAYYNAGNNKSLEYYKKAYEMRSADPTLAGDLIISNLHLSDYYKNSNPALATQYAKDAYDRATKMRRIDDRLDALKKLTVLTSGPDVKKYSLNFQRLTDSITEVRQTAKMTFTQIKFKYSEIQAENLRRKASEAQKTAQLALAQRRQIAMIAILVAGVLIILYVFRRMREKNRIEKLLESYKTETRIAKKVHDELANDVFNVMTFAEVKDLSDSENKEMLLESLDKIYIGSRNISHENSAIDTGKEYPEQLKEVIKSYKSERVNVMSSGIDGINWEEVDPTKKIVVYRVLQELLVNMKKHSRSSLVVVRFQLNDTNIQIDYSDNGIGIDKNKLALKNGLRNVETRIESISGTYTFDSVPDKGFKVSFSFPK</sequence>
<evidence type="ECO:0000256" key="4">
    <source>
        <dbReference type="ARBA" id="ARBA00022777"/>
    </source>
</evidence>
<dbReference type="InterPro" id="IPR036890">
    <property type="entry name" value="HATPase_C_sf"/>
</dbReference>
<dbReference type="PROSITE" id="PS51257">
    <property type="entry name" value="PROKAR_LIPOPROTEIN"/>
    <property type="match status" value="1"/>
</dbReference>
<proteinExistence type="predicted"/>
<keyword evidence="5" id="KW-0902">Two-component regulatory system</keyword>
<comment type="catalytic activity">
    <reaction evidence="1">
        <text>ATP + protein L-histidine = ADP + protein N-phospho-L-histidine.</text>
        <dbReference type="EC" id="2.7.13.3"/>
    </reaction>
</comment>
<keyword evidence="4" id="KW-0418">Kinase</keyword>
<dbReference type="InterPro" id="IPR011990">
    <property type="entry name" value="TPR-like_helical_dom_sf"/>
</dbReference>
<feature type="chain" id="PRO_5046014890" description="histidine kinase" evidence="7">
    <location>
        <begin position="24"/>
        <end position="652"/>
    </location>
</feature>
<dbReference type="Gene3D" id="3.30.565.10">
    <property type="entry name" value="Histidine kinase-like ATPase, C-terminal domain"/>
    <property type="match status" value="1"/>
</dbReference>
<dbReference type="RefSeq" id="WP_256549523.1">
    <property type="nucleotide sequence ID" value="NZ_CP101751.1"/>
</dbReference>
<organism evidence="9 10">
    <name type="scientific">Flavobacterium cerinum</name>
    <dbReference type="NCBI Taxonomy" id="2502784"/>
    <lineage>
        <taxon>Bacteria</taxon>
        <taxon>Pseudomonadati</taxon>
        <taxon>Bacteroidota</taxon>
        <taxon>Flavobacteriia</taxon>
        <taxon>Flavobacteriales</taxon>
        <taxon>Flavobacteriaceae</taxon>
        <taxon>Flavobacterium</taxon>
    </lineage>
</organism>
<dbReference type="PANTHER" id="PTHR24421:SF10">
    <property type="entry name" value="NITRATE_NITRITE SENSOR PROTEIN NARQ"/>
    <property type="match status" value="1"/>
</dbReference>
<evidence type="ECO:0000313" key="9">
    <source>
        <dbReference type="EMBL" id="UUC43855.1"/>
    </source>
</evidence>
<keyword evidence="10" id="KW-1185">Reference proteome</keyword>
<evidence type="ECO:0000256" key="3">
    <source>
        <dbReference type="ARBA" id="ARBA00022679"/>
    </source>
</evidence>
<dbReference type="Gene3D" id="1.25.40.10">
    <property type="entry name" value="Tetratricopeptide repeat domain"/>
    <property type="match status" value="1"/>
</dbReference>
<keyword evidence="6" id="KW-1133">Transmembrane helix</keyword>
<evidence type="ECO:0000256" key="7">
    <source>
        <dbReference type="SAM" id="SignalP"/>
    </source>
</evidence>
<dbReference type="InterPro" id="IPR019734">
    <property type="entry name" value="TPR_rpt"/>
</dbReference>
<dbReference type="SUPFAM" id="SSF48452">
    <property type="entry name" value="TPR-like"/>
    <property type="match status" value="1"/>
</dbReference>
<evidence type="ECO:0000259" key="8">
    <source>
        <dbReference type="Pfam" id="PF02518"/>
    </source>
</evidence>
<dbReference type="Proteomes" id="UP001059844">
    <property type="component" value="Chromosome"/>
</dbReference>
<reference evidence="9" key="1">
    <citation type="submission" date="2022-07" db="EMBL/GenBank/DDBJ databases">
        <title>Isolation, identification, and degradation of a PFOSA degrading strain from sewage treatment plant.</title>
        <authorList>
            <person name="Zhang L."/>
            <person name="Huo Y."/>
        </authorList>
    </citation>
    <scope>NUCLEOTIDE SEQUENCE</scope>
    <source>
        <strain evidence="9">C1</strain>
    </source>
</reference>
<dbReference type="CDD" id="cd16917">
    <property type="entry name" value="HATPase_UhpB-NarQ-NarX-like"/>
    <property type="match status" value="1"/>
</dbReference>
<feature type="domain" description="Histidine kinase/HSP90-like ATPase" evidence="8">
    <location>
        <begin position="566"/>
        <end position="651"/>
    </location>
</feature>
<keyword evidence="3" id="KW-0808">Transferase</keyword>
<feature type="transmembrane region" description="Helical" evidence="6">
    <location>
        <begin position="429"/>
        <end position="446"/>
    </location>
</feature>